<reference evidence="1" key="2">
    <citation type="submission" date="2020-07" db="EMBL/GenBank/DDBJ databases">
        <authorList>
            <person name="Vera ALvarez R."/>
            <person name="Arias-Moreno D.M."/>
            <person name="Jimenez-Jacinto V."/>
            <person name="Jimenez-Bremont J.F."/>
            <person name="Swaminathan K."/>
            <person name="Moose S.P."/>
            <person name="Guerrero-Gonzalez M.L."/>
            <person name="Marino-Ramirez L."/>
            <person name="Landsman D."/>
            <person name="Rodriguez-Kessler M."/>
            <person name="Delgado-Sanchez P."/>
        </authorList>
    </citation>
    <scope>NUCLEOTIDE SEQUENCE</scope>
    <source>
        <tissue evidence="1">Cladode</tissue>
    </source>
</reference>
<reference evidence="1" key="1">
    <citation type="journal article" date="2013" name="J. Plant Res.">
        <title>Effect of fungi and light on seed germination of three Opuntia species from semiarid lands of central Mexico.</title>
        <authorList>
            <person name="Delgado-Sanchez P."/>
            <person name="Jimenez-Bremont J.F."/>
            <person name="Guerrero-Gonzalez Mde L."/>
            <person name="Flores J."/>
        </authorList>
    </citation>
    <scope>NUCLEOTIDE SEQUENCE</scope>
    <source>
        <tissue evidence="1">Cladode</tissue>
    </source>
</reference>
<dbReference type="AlphaFoldDB" id="A0A7C9EKD4"/>
<protein>
    <recommendedName>
        <fullName evidence="2">Red chlorophyll catabolite reductase</fullName>
    </recommendedName>
</protein>
<dbReference type="InterPro" id="IPR009439">
    <property type="entry name" value="RCC_reductase"/>
</dbReference>
<dbReference type="PANTHER" id="PTHR34685:SF2">
    <property type="entry name" value="RED CHLOROPHYLL CATABOLITE REDUCTASE, CHLOROPLASTIC"/>
    <property type="match status" value="1"/>
</dbReference>
<proteinExistence type="predicted"/>
<dbReference type="EMBL" id="GISG01218842">
    <property type="protein sequence ID" value="MBA4662924.1"/>
    <property type="molecule type" value="Transcribed_RNA"/>
</dbReference>
<name>A0A7C9EKD4_OPUST</name>
<accession>A0A7C9EKD4</accession>
<dbReference type="PANTHER" id="PTHR34685">
    <property type="entry name" value="RED CHLOROPHYLL CATABOLITE REDUCTASE, CHLOROPLASTIC"/>
    <property type="match status" value="1"/>
</dbReference>
<dbReference type="Gene3D" id="3.40.1500.20">
    <property type="match status" value="1"/>
</dbReference>
<dbReference type="GO" id="GO:0015996">
    <property type="term" value="P:chlorophyll catabolic process"/>
    <property type="evidence" value="ECO:0007669"/>
    <property type="project" value="TreeGrafter"/>
</dbReference>
<dbReference type="GO" id="GO:0009507">
    <property type="term" value="C:chloroplast"/>
    <property type="evidence" value="ECO:0007669"/>
    <property type="project" value="TreeGrafter"/>
</dbReference>
<sequence length="345" mass="37735">MAHAVCQANLLSPLISLSSSSSSSSSAVAGAASNWCYPFVSLSNLRSLSTKLGCAASPASQMEIHGDERPRFKDFPYACAPIRDLMVEALSTVESRLGTQLVPYTLPPDVEYYTNESGTNHGSLCILSGAPSSPIDFVLSSWLHCKLPTGAAMNITSLTCYMNDSTDAPPLVMEFIQGGPTSLVVILDLPPRRDLVLYSDYLKTFYEETELEKQRQLLLDTIPEAKPYVSPSLYIRCVFSPTAITARVDTSVGGGGGETRLEEIVRERVSVAAKKVLETWLEVCACGEKREVTQEEDRAYLKKRDAMFKSKTIEVDIGSSLPRLFGQEIADRVLAELRVLMGSRD</sequence>
<organism evidence="1">
    <name type="scientific">Opuntia streptacantha</name>
    <name type="common">Prickly pear cactus</name>
    <name type="synonym">Opuntia cardona</name>
    <dbReference type="NCBI Taxonomy" id="393608"/>
    <lineage>
        <taxon>Eukaryota</taxon>
        <taxon>Viridiplantae</taxon>
        <taxon>Streptophyta</taxon>
        <taxon>Embryophyta</taxon>
        <taxon>Tracheophyta</taxon>
        <taxon>Spermatophyta</taxon>
        <taxon>Magnoliopsida</taxon>
        <taxon>eudicotyledons</taxon>
        <taxon>Gunneridae</taxon>
        <taxon>Pentapetalae</taxon>
        <taxon>Caryophyllales</taxon>
        <taxon>Cactineae</taxon>
        <taxon>Cactaceae</taxon>
        <taxon>Opuntioideae</taxon>
        <taxon>Opuntia</taxon>
    </lineage>
</organism>
<evidence type="ECO:0008006" key="2">
    <source>
        <dbReference type="Google" id="ProtNLM"/>
    </source>
</evidence>
<evidence type="ECO:0000313" key="1">
    <source>
        <dbReference type="EMBL" id="MBA4662924.1"/>
    </source>
</evidence>
<dbReference type="Pfam" id="PF06405">
    <property type="entry name" value="RCC_reductase"/>
    <property type="match status" value="1"/>
</dbReference>
<dbReference type="GO" id="GO:0051743">
    <property type="term" value="F:red chlorophyll catabolite reductase activity"/>
    <property type="evidence" value="ECO:0007669"/>
    <property type="project" value="InterPro"/>
</dbReference>